<comment type="function">
    <text evidence="9">Involved in pre-mRNA splicing and cell cycle progression. Required for the spliceosome assembly and initiation of the DNA replication.</text>
</comment>
<feature type="domain" description="Pre-mRNA-splicing factor Syf1/CRNKL1-like C-terminal HAT-repeats" evidence="13">
    <location>
        <begin position="826"/>
        <end position="919"/>
    </location>
</feature>
<dbReference type="PANTHER" id="PTHR11246:SF3">
    <property type="entry name" value="CROOKED NECK-LIKE PROTEIN 1"/>
    <property type="match status" value="1"/>
</dbReference>
<evidence type="ECO:0000259" key="13">
    <source>
        <dbReference type="Pfam" id="PF23231"/>
    </source>
</evidence>
<reference evidence="15 16" key="1">
    <citation type="submission" date="2024-10" db="EMBL/GenBank/DDBJ databases">
        <title>Updated reference genomes for cyclostephanoid diatoms.</title>
        <authorList>
            <person name="Roberts W.R."/>
            <person name="Alverson A.J."/>
        </authorList>
    </citation>
    <scope>NUCLEOTIDE SEQUENCE [LARGE SCALE GENOMIC DNA]</scope>
    <source>
        <strain evidence="15 16">AJA228-03</strain>
    </source>
</reference>
<keyword evidence="8" id="KW-0539">Nucleus</keyword>
<evidence type="ECO:0000259" key="11">
    <source>
        <dbReference type="Pfam" id="PF01408"/>
    </source>
</evidence>
<dbReference type="Gene3D" id="3.40.50.720">
    <property type="entry name" value="NAD(P)-binding Rossmann-like Domain"/>
    <property type="match status" value="1"/>
</dbReference>
<comment type="caution">
    <text evidence="15">The sequence shown here is derived from an EMBL/GenBank/DDBJ whole genome shotgun (WGS) entry which is preliminary data.</text>
</comment>
<evidence type="ECO:0000256" key="5">
    <source>
        <dbReference type="ARBA" id="ARBA00022728"/>
    </source>
</evidence>
<protein>
    <submittedName>
        <fullName evidence="15">Uncharacterized protein</fullName>
    </submittedName>
</protein>
<dbReference type="FunFam" id="1.25.40.10:FF:000306">
    <property type="entry name" value="Cell cycle control protein cwf4"/>
    <property type="match status" value="1"/>
</dbReference>
<feature type="compositionally biased region" description="Acidic residues" evidence="10">
    <location>
        <begin position="637"/>
        <end position="648"/>
    </location>
</feature>
<accession>A0ABD3SQK7</accession>
<dbReference type="AlphaFoldDB" id="A0ABD3SQK7"/>
<keyword evidence="16" id="KW-1185">Reference proteome</keyword>
<name>A0ABD3SQK7_9STRA</name>
<evidence type="ECO:0000256" key="7">
    <source>
        <dbReference type="ARBA" id="ARBA00023187"/>
    </source>
</evidence>
<dbReference type="InterPro" id="IPR003107">
    <property type="entry name" value="HAT"/>
</dbReference>
<comment type="similarity">
    <text evidence="2">Belongs to the crooked-neck family.</text>
</comment>
<dbReference type="SMART" id="SM00386">
    <property type="entry name" value="HAT"/>
    <property type="match status" value="14"/>
</dbReference>
<dbReference type="InterPro" id="IPR036291">
    <property type="entry name" value="NAD(P)-bd_dom_sf"/>
</dbReference>
<dbReference type="EMBL" id="JALLPB020000015">
    <property type="protein sequence ID" value="KAL3826748.1"/>
    <property type="molecule type" value="Genomic_DNA"/>
</dbReference>
<organism evidence="15 16">
    <name type="scientific">Cyclostephanos tholiformis</name>
    <dbReference type="NCBI Taxonomy" id="382380"/>
    <lineage>
        <taxon>Eukaryota</taxon>
        <taxon>Sar</taxon>
        <taxon>Stramenopiles</taxon>
        <taxon>Ochrophyta</taxon>
        <taxon>Bacillariophyta</taxon>
        <taxon>Coscinodiscophyceae</taxon>
        <taxon>Thalassiosirophycidae</taxon>
        <taxon>Stephanodiscales</taxon>
        <taxon>Stephanodiscaceae</taxon>
        <taxon>Cyclostephanos</taxon>
    </lineage>
</organism>
<dbReference type="SUPFAM" id="SSF51735">
    <property type="entry name" value="NAD(P)-binding Rossmann-fold domains"/>
    <property type="match status" value="1"/>
</dbReference>
<evidence type="ECO:0000256" key="2">
    <source>
        <dbReference type="ARBA" id="ARBA00008644"/>
    </source>
</evidence>
<keyword evidence="5" id="KW-0747">Spliceosome</keyword>
<dbReference type="SUPFAM" id="SSF48452">
    <property type="entry name" value="TPR-like"/>
    <property type="match status" value="4"/>
</dbReference>
<feature type="region of interest" description="Disordered" evidence="10">
    <location>
        <begin position="1044"/>
        <end position="1066"/>
    </location>
</feature>
<dbReference type="PANTHER" id="PTHR11246">
    <property type="entry name" value="PRE-MRNA SPLICING FACTOR"/>
    <property type="match status" value="1"/>
</dbReference>
<evidence type="ECO:0000256" key="4">
    <source>
        <dbReference type="ARBA" id="ARBA00022664"/>
    </source>
</evidence>
<feature type="compositionally biased region" description="Acidic residues" evidence="10">
    <location>
        <begin position="1056"/>
        <end position="1066"/>
    </location>
</feature>
<evidence type="ECO:0000256" key="10">
    <source>
        <dbReference type="SAM" id="MobiDB-lite"/>
    </source>
</evidence>
<comment type="similarity">
    <text evidence="3">Belongs to the Gfo/Idh/MocA family.</text>
</comment>
<comment type="subcellular location">
    <subcellularLocation>
        <location evidence="1">Nucleus</location>
    </subcellularLocation>
</comment>
<evidence type="ECO:0000256" key="1">
    <source>
        <dbReference type="ARBA" id="ARBA00004123"/>
    </source>
</evidence>
<dbReference type="Pfam" id="PF22725">
    <property type="entry name" value="GFO_IDH_MocA_C3"/>
    <property type="match status" value="1"/>
</dbReference>
<evidence type="ECO:0000256" key="6">
    <source>
        <dbReference type="ARBA" id="ARBA00022737"/>
    </source>
</evidence>
<evidence type="ECO:0000313" key="16">
    <source>
        <dbReference type="Proteomes" id="UP001530377"/>
    </source>
</evidence>
<keyword evidence="7" id="KW-0508">mRNA splicing</keyword>
<dbReference type="GO" id="GO:0005681">
    <property type="term" value="C:spliceosomal complex"/>
    <property type="evidence" value="ECO:0007669"/>
    <property type="project" value="UniProtKB-KW"/>
</dbReference>
<feature type="domain" description="GFO/IDH/MocA-like oxidoreductase" evidence="12">
    <location>
        <begin position="139"/>
        <end position="261"/>
    </location>
</feature>
<keyword evidence="6" id="KW-0677">Repeat</keyword>
<feature type="domain" description="Pre-mRNA-splicing factor Syf1-like N-terminal HAT-repeats" evidence="14">
    <location>
        <begin position="404"/>
        <end position="548"/>
    </location>
</feature>
<dbReference type="Pfam" id="PF01408">
    <property type="entry name" value="GFO_IDH_MocA"/>
    <property type="match status" value="1"/>
</dbReference>
<dbReference type="Proteomes" id="UP001530377">
    <property type="component" value="Unassembled WGS sequence"/>
</dbReference>
<dbReference type="Gene3D" id="3.30.360.10">
    <property type="entry name" value="Dihydrodipicolinate Reductase, domain 2"/>
    <property type="match status" value="1"/>
</dbReference>
<dbReference type="InterPro" id="IPR055170">
    <property type="entry name" value="GFO_IDH_MocA-like_dom"/>
</dbReference>
<dbReference type="InterPro" id="IPR055433">
    <property type="entry name" value="HAT_Syf1-like_N"/>
</dbReference>
<dbReference type="GO" id="GO:0008380">
    <property type="term" value="P:RNA splicing"/>
    <property type="evidence" value="ECO:0007669"/>
    <property type="project" value="UniProtKB-KW"/>
</dbReference>
<evidence type="ECO:0000256" key="9">
    <source>
        <dbReference type="ARBA" id="ARBA00037040"/>
    </source>
</evidence>
<feature type="domain" description="Gfo/Idh/MocA-like oxidoreductase N-terminal" evidence="11">
    <location>
        <begin position="11"/>
        <end position="125"/>
    </location>
</feature>
<dbReference type="InterPro" id="IPR000683">
    <property type="entry name" value="Gfo/Idh/MocA-like_OxRdtase_N"/>
</dbReference>
<dbReference type="InterPro" id="IPR045075">
    <property type="entry name" value="Syf1-like"/>
</dbReference>
<evidence type="ECO:0000256" key="3">
    <source>
        <dbReference type="ARBA" id="ARBA00010928"/>
    </source>
</evidence>
<evidence type="ECO:0000259" key="14">
    <source>
        <dbReference type="Pfam" id="PF23233"/>
    </source>
</evidence>
<dbReference type="InterPro" id="IPR055430">
    <property type="entry name" value="HAT_Syf1_CNRKL1_C"/>
</dbReference>
<keyword evidence="4" id="KW-0507">mRNA processing</keyword>
<proteinExistence type="inferred from homology"/>
<dbReference type="GO" id="GO:0006397">
    <property type="term" value="P:mRNA processing"/>
    <property type="evidence" value="ECO:0007669"/>
    <property type="project" value="UniProtKB-KW"/>
</dbReference>
<sequence length="1066" mass="122133">MSDPTITPRVVRWAILGTGRIANDMVQVLKQLPQTEVIAIGGRSIESATTFGERWDIPRRYGSYEMAVADVDVDVCYVATPSYRHPMDCLLALGRGRAVLCEKSMAPDHTTAGAVMDAARSSNSLFVHGVWSRFFPAMEKIREIMNSGEIGTIKSARASFCQNDGAGSCSALLETGVYCAQFLQWALGGIPNDGGDVVDDDDEAGRPAVRGACMTLHEGSGMDEHVTAIVEFPGGKMGMFECSLAHCSDRSASIHGSAGVIDVPFPFWCPTTIKVTKMTGLGSQEWSRPVIHEFPLPADVVALSTRDGDVPGFNYVNSTGLAYEAMEVNRCLREGLIESPSFSTRQCVENQARVKNRAPAPIQISAEQILREAAERQEQHVLDPIVKIHDAEEYQSHLRDRRKHFEDNIRYRREHIGNWVKYARFEEDNREYERARSVFERALEVDVRNPELWLRYAELEMRNEFVNRARNVLDRAVQLLPRIDFLWYKYVYMEEMVGDMPKCRAVFERWMEWMPDDNAWMSYARFEARGGHMDHAKAIMRRYANTYPSSRSFMRFAKWAEYEAKDIDLARTVYESALVELEPEESRQARVFGRFAAFEERQGEYDRARVIYKHATKLFRLGQEPREKSVPGGRMEGEEEEEEEEEISQWEKEKRDDLYKAYIAFEKRRGDKAGIEDIVIAGQRAEYERRVAADPTDYDAWFEYAKMEEDNQAGSGSSSAAVGDDGNKVREVYERAISNVPPSMDDKQQWRRYIYLWIYYAVYEEMHRRDLDRASKVYDACIDLIPHTKFSFAKIWIYAAKLHIRRMDLASARKLLGKAIGLCGKERIFTEYIALELALGEVNRCRSLYANYLKAMPHNCRAWAKYADLEKSVGEIERCRAIYELAVAQPALDMPEMLWKNYIDFEIDEGEGDNARALYERLLSKTGHVKVWISYSQFEGTEVGKGIDAARDTFKRAHDHMKDAGMKEERVLLLDAWRVFEKTKGDAQSLAKVDAMLPRRVKRKRMRTDEGGAELGWEEYFDYHFPNDEDANAGNLKILEMAAKWKQAQQARDDSSSSEEDDSDEG</sequence>
<evidence type="ECO:0000313" key="15">
    <source>
        <dbReference type="EMBL" id="KAL3826748.1"/>
    </source>
</evidence>
<feature type="region of interest" description="Disordered" evidence="10">
    <location>
        <begin position="624"/>
        <end position="650"/>
    </location>
</feature>
<dbReference type="Pfam" id="PF23233">
    <property type="entry name" value="HAT_Syf1_CNRKL1_N"/>
    <property type="match status" value="1"/>
</dbReference>
<evidence type="ECO:0000259" key="12">
    <source>
        <dbReference type="Pfam" id="PF22725"/>
    </source>
</evidence>
<gene>
    <name evidence="15" type="ORF">ACHAXA_009357</name>
</gene>
<dbReference type="SUPFAM" id="SSF55347">
    <property type="entry name" value="Glyceraldehyde-3-phosphate dehydrogenase-like, C-terminal domain"/>
    <property type="match status" value="1"/>
</dbReference>
<dbReference type="InterPro" id="IPR011990">
    <property type="entry name" value="TPR-like_helical_dom_sf"/>
</dbReference>
<dbReference type="Gene3D" id="1.25.40.10">
    <property type="entry name" value="Tetratricopeptide repeat domain"/>
    <property type="match status" value="3"/>
</dbReference>
<dbReference type="Pfam" id="PF23231">
    <property type="entry name" value="HAT_Syf1_CNRKL1_C"/>
    <property type="match status" value="1"/>
</dbReference>
<evidence type="ECO:0000256" key="8">
    <source>
        <dbReference type="ARBA" id="ARBA00023242"/>
    </source>
</evidence>